<keyword evidence="3" id="KW-0378">Hydrolase</keyword>
<evidence type="ECO:0000256" key="1">
    <source>
        <dbReference type="SAM" id="SignalP"/>
    </source>
</evidence>
<evidence type="ECO:0000313" key="3">
    <source>
        <dbReference type="EMBL" id="MCG7321820.1"/>
    </source>
</evidence>
<feature type="chain" id="PRO_5045325915" evidence="1">
    <location>
        <begin position="43"/>
        <end position="349"/>
    </location>
</feature>
<dbReference type="CDD" id="cd01823">
    <property type="entry name" value="SEST_like"/>
    <property type="match status" value="1"/>
</dbReference>
<dbReference type="GO" id="GO:0016787">
    <property type="term" value="F:hydrolase activity"/>
    <property type="evidence" value="ECO:0007669"/>
    <property type="project" value="UniProtKB-KW"/>
</dbReference>
<sequence length="349" mass="36656">MGQHRHSTARRTTRPARLAALAAATAVTTTLVTAVAASPAQAERPRDYVALGDSYSSGEAVTPYLPGSDTATNRCHRSQRAYPPQLAATLGATSFDFGACAGAVTEDLYAPDHNGNRVTVDALEPAQLSRVDRRTDVVTLTIGGNDVGFGSVLAACLYGDQQRATRKDCSADAALTGAVAARIDALAGRGTATTPGGLPITPLHEIVADIRERSPHAQVVLGTYPRLVSSTFAGTECRVGGLTVREAPTQTVPLYVSKADATWFTETVDRLDQVILDAPRSVRGRPAQVADVRPYYGDHSLCSGTSSWITPVKGTVSATTGSVSIDSSSMHPTAEGQDAYARAFDAWVR</sequence>
<accession>A0ABS9Q1R8</accession>
<dbReference type="PANTHER" id="PTHR37981">
    <property type="entry name" value="LIPASE 2"/>
    <property type="match status" value="1"/>
</dbReference>
<keyword evidence="4" id="KW-1185">Reference proteome</keyword>
<protein>
    <submittedName>
        <fullName evidence="3">SGNH/GDSL hydrolase family protein</fullName>
    </submittedName>
</protein>
<dbReference type="PANTHER" id="PTHR37981:SF1">
    <property type="entry name" value="SGNH HYDROLASE-TYPE ESTERASE DOMAIN-CONTAINING PROTEIN"/>
    <property type="match status" value="1"/>
</dbReference>
<dbReference type="SUPFAM" id="SSF52266">
    <property type="entry name" value="SGNH hydrolase"/>
    <property type="match status" value="1"/>
</dbReference>
<dbReference type="EMBL" id="JAKRCV010000019">
    <property type="protein sequence ID" value="MCG7321820.1"/>
    <property type="molecule type" value="Genomic_DNA"/>
</dbReference>
<dbReference type="InterPro" id="IPR036514">
    <property type="entry name" value="SGNH_hydro_sf"/>
</dbReference>
<dbReference type="RefSeq" id="WP_239263729.1">
    <property type="nucleotide sequence ID" value="NZ_JAKRCV010000019.1"/>
</dbReference>
<name>A0ABS9Q1R8_9MICO</name>
<evidence type="ECO:0000259" key="2">
    <source>
        <dbReference type="Pfam" id="PF13472"/>
    </source>
</evidence>
<dbReference type="InterPro" id="IPR037460">
    <property type="entry name" value="SEST-like"/>
</dbReference>
<proteinExistence type="predicted"/>
<keyword evidence="1" id="KW-0732">Signal</keyword>
<dbReference type="Pfam" id="PF13472">
    <property type="entry name" value="Lipase_GDSL_2"/>
    <property type="match status" value="1"/>
</dbReference>
<organism evidence="3 4">
    <name type="scientific">Arsenicicoccus bolidensis</name>
    <dbReference type="NCBI Taxonomy" id="229480"/>
    <lineage>
        <taxon>Bacteria</taxon>
        <taxon>Bacillati</taxon>
        <taxon>Actinomycetota</taxon>
        <taxon>Actinomycetes</taxon>
        <taxon>Micrococcales</taxon>
        <taxon>Intrasporangiaceae</taxon>
        <taxon>Arsenicicoccus</taxon>
    </lineage>
</organism>
<reference evidence="3 4" key="1">
    <citation type="submission" date="2022-02" db="EMBL/GenBank/DDBJ databases">
        <title>Uncovering new skin microbiome diversity through culturing and metagenomics.</title>
        <authorList>
            <person name="Conlan S."/>
            <person name="Deming C."/>
            <person name="Nisc Comparative Sequencing Program N."/>
            <person name="Segre J.A."/>
        </authorList>
    </citation>
    <scope>NUCLEOTIDE SEQUENCE [LARGE SCALE GENOMIC DNA]</scope>
    <source>
        <strain evidence="3 4">ACRQZ</strain>
    </source>
</reference>
<evidence type="ECO:0000313" key="4">
    <source>
        <dbReference type="Proteomes" id="UP001521931"/>
    </source>
</evidence>
<dbReference type="Gene3D" id="3.40.50.1110">
    <property type="entry name" value="SGNH hydrolase"/>
    <property type="match status" value="1"/>
</dbReference>
<feature type="signal peptide" evidence="1">
    <location>
        <begin position="1"/>
        <end position="42"/>
    </location>
</feature>
<dbReference type="InterPro" id="IPR013830">
    <property type="entry name" value="SGNH_hydro"/>
</dbReference>
<comment type="caution">
    <text evidence="3">The sequence shown here is derived from an EMBL/GenBank/DDBJ whole genome shotgun (WGS) entry which is preliminary data.</text>
</comment>
<gene>
    <name evidence="3" type="ORF">MHL29_07960</name>
</gene>
<feature type="domain" description="SGNH hydrolase-type esterase" evidence="2">
    <location>
        <begin position="50"/>
        <end position="338"/>
    </location>
</feature>
<dbReference type="Proteomes" id="UP001521931">
    <property type="component" value="Unassembled WGS sequence"/>
</dbReference>